<dbReference type="RefSeq" id="WP_380802955.1">
    <property type="nucleotide sequence ID" value="NZ_JBHSFZ010000006.1"/>
</dbReference>
<keyword evidence="2" id="KW-1185">Reference proteome</keyword>
<sequence length="231" mass="24388">MTDIDEAMLIAWVDGELDEVTRRRIDRAVAEDSALAERLEMHRRLRTRLSSYYAPIEAEPVPPAMRTLLEDSAKVVSLVSPAAPRWRSWSIGGAIAASLLLGLGIGRISSGPAGPVAVSNGVMMAQGQLASALDTQLASVPQDSGVRIGLSFQRKGGGWCRSFEGSALSGVACRETKGWQVQQLISGKGPTNDYRQASSTDARVTATVDALIEGAPADAAGEAAAKAKGWR</sequence>
<protein>
    <submittedName>
        <fullName evidence="1">Anti-sigma factor family protein</fullName>
    </submittedName>
</protein>
<dbReference type="Proteomes" id="UP001595957">
    <property type="component" value="Unassembled WGS sequence"/>
</dbReference>
<gene>
    <name evidence="1" type="ORF">ACFO3E_05475</name>
</gene>
<name>A0ABV9EVE9_9SPHN</name>
<organism evidence="1 2">
    <name type="scientific">Sphingobium tyrosinilyticum</name>
    <dbReference type="NCBI Taxonomy" id="2715436"/>
    <lineage>
        <taxon>Bacteria</taxon>
        <taxon>Pseudomonadati</taxon>
        <taxon>Pseudomonadota</taxon>
        <taxon>Alphaproteobacteria</taxon>
        <taxon>Sphingomonadales</taxon>
        <taxon>Sphingomonadaceae</taxon>
        <taxon>Sphingobium</taxon>
    </lineage>
</organism>
<proteinExistence type="predicted"/>
<dbReference type="EMBL" id="JBHSFZ010000006">
    <property type="protein sequence ID" value="MFC4593642.1"/>
    <property type="molecule type" value="Genomic_DNA"/>
</dbReference>
<evidence type="ECO:0000313" key="1">
    <source>
        <dbReference type="EMBL" id="MFC4593642.1"/>
    </source>
</evidence>
<accession>A0ABV9EVE9</accession>
<comment type="caution">
    <text evidence="1">The sequence shown here is derived from an EMBL/GenBank/DDBJ whole genome shotgun (WGS) entry which is preliminary data.</text>
</comment>
<evidence type="ECO:0000313" key="2">
    <source>
        <dbReference type="Proteomes" id="UP001595957"/>
    </source>
</evidence>
<reference evidence="2" key="1">
    <citation type="journal article" date="2019" name="Int. J. Syst. Evol. Microbiol.">
        <title>The Global Catalogue of Microorganisms (GCM) 10K type strain sequencing project: providing services to taxonomists for standard genome sequencing and annotation.</title>
        <authorList>
            <consortium name="The Broad Institute Genomics Platform"/>
            <consortium name="The Broad Institute Genome Sequencing Center for Infectious Disease"/>
            <person name="Wu L."/>
            <person name="Ma J."/>
        </authorList>
    </citation>
    <scope>NUCLEOTIDE SEQUENCE [LARGE SCALE GENOMIC DNA]</scope>
    <source>
        <strain evidence="2">NBRC 103632</strain>
    </source>
</reference>